<feature type="transmembrane region" description="Helical" evidence="1">
    <location>
        <begin position="195"/>
        <end position="212"/>
    </location>
</feature>
<dbReference type="NCBIfam" id="TIGR04370">
    <property type="entry name" value="glyco_rpt_poly"/>
    <property type="match status" value="1"/>
</dbReference>
<dbReference type="RefSeq" id="WP_130023922.1">
    <property type="nucleotide sequence ID" value="NZ_SEWF01000066.1"/>
</dbReference>
<feature type="transmembrane region" description="Helical" evidence="1">
    <location>
        <begin position="383"/>
        <end position="403"/>
    </location>
</feature>
<feature type="transmembrane region" description="Helical" evidence="1">
    <location>
        <begin position="409"/>
        <end position="428"/>
    </location>
</feature>
<accession>A0A4Q5LTQ3</accession>
<feature type="transmembrane region" description="Helical" evidence="1">
    <location>
        <begin position="172"/>
        <end position="189"/>
    </location>
</feature>
<feature type="transmembrane region" description="Helical" evidence="1">
    <location>
        <begin position="350"/>
        <end position="371"/>
    </location>
</feature>
<dbReference type="EMBL" id="SEWF01000066">
    <property type="protein sequence ID" value="RYU92895.1"/>
    <property type="molecule type" value="Genomic_DNA"/>
</dbReference>
<proteinExistence type="predicted"/>
<feature type="transmembrane region" description="Helical" evidence="1">
    <location>
        <begin position="224"/>
        <end position="242"/>
    </location>
</feature>
<feature type="transmembrane region" description="Helical" evidence="1">
    <location>
        <begin position="143"/>
        <end position="165"/>
    </location>
</feature>
<keyword evidence="1" id="KW-1133">Transmembrane helix</keyword>
<reference evidence="2 3" key="1">
    <citation type="submission" date="2019-02" db="EMBL/GenBank/DDBJ databases">
        <title>Bacterial novel species Emticicia sp. 17J42-9 isolated from soil.</title>
        <authorList>
            <person name="Jung H.-Y."/>
        </authorList>
    </citation>
    <scope>NUCLEOTIDE SEQUENCE [LARGE SCALE GENOMIC DNA]</scope>
    <source>
        <strain evidence="2 3">17J42-9</strain>
    </source>
</reference>
<dbReference type="OrthoDB" id="7017941at2"/>
<dbReference type="AlphaFoldDB" id="A0A4Q5LTQ3"/>
<keyword evidence="1" id="KW-0812">Transmembrane</keyword>
<feature type="transmembrane region" description="Helical" evidence="1">
    <location>
        <begin position="7"/>
        <end position="28"/>
    </location>
</feature>
<keyword evidence="3" id="KW-1185">Reference proteome</keyword>
<dbReference type="Proteomes" id="UP000293162">
    <property type="component" value="Unassembled WGS sequence"/>
</dbReference>
<evidence type="ECO:0000313" key="2">
    <source>
        <dbReference type="EMBL" id="RYU92895.1"/>
    </source>
</evidence>
<comment type="caution">
    <text evidence="2">The sequence shown here is derived from an EMBL/GenBank/DDBJ whole genome shotgun (WGS) entry which is preliminary data.</text>
</comment>
<organism evidence="2 3">
    <name type="scientific">Emticicia agri</name>
    <dbReference type="NCBI Taxonomy" id="2492393"/>
    <lineage>
        <taxon>Bacteria</taxon>
        <taxon>Pseudomonadati</taxon>
        <taxon>Bacteroidota</taxon>
        <taxon>Cytophagia</taxon>
        <taxon>Cytophagales</taxon>
        <taxon>Leadbetterellaceae</taxon>
        <taxon>Emticicia</taxon>
    </lineage>
</organism>
<evidence type="ECO:0000256" key="1">
    <source>
        <dbReference type="SAM" id="Phobius"/>
    </source>
</evidence>
<feature type="transmembrane region" description="Helical" evidence="1">
    <location>
        <begin position="88"/>
        <end position="105"/>
    </location>
</feature>
<evidence type="ECO:0000313" key="3">
    <source>
        <dbReference type="Proteomes" id="UP000293162"/>
    </source>
</evidence>
<feature type="transmembrane region" description="Helical" evidence="1">
    <location>
        <begin position="40"/>
        <end position="61"/>
    </location>
</feature>
<name>A0A4Q5LTQ3_9BACT</name>
<gene>
    <name evidence="2" type="ORF">EWM59_24740</name>
</gene>
<sequence length="434" mass="48867">MLNRLSVYYPLKVFIYSWAAIFLVRTFGLMDYASIKLDTYILIMLFIGAFIGGFFLSLSLFSKRFSTLNENNDSNVNIHLGAYKHLKILIYISFVLSVICIGAMSQKISSLASNYSSEISLEGVSQIRGSVLGDESYEVGGNIYGIISNILFGFPVLCGILLLAYKSIISSLLKILLLAGFLGGIIASFMTGGRFMAFTFILFYIYGEIIRPKGEKKTNLRRKIIIIVFLLGFIWISSIIFLDRMNNRDVSDVVYLLPLCYPKDFTIYILKIQPNLTSLYIYFEYYLAHGINQLDIALNAPYPLRAPYLGAYSFKTVALVLNKIGFNLITSTDIVNDIVNPGVYFTEIGALYIDFGYILSILFTFVFSFTFSINWMNYRCKSGFISFFNCITFLTLTIASPVVSLISSGYFSSILVAIICVCVYSKVFKLPKLS</sequence>
<protein>
    <submittedName>
        <fullName evidence="2">Oligosaccharide repeat unit polymerase</fullName>
    </submittedName>
</protein>
<keyword evidence="1" id="KW-0472">Membrane</keyword>